<evidence type="ECO:0000256" key="1">
    <source>
        <dbReference type="SAM" id="SignalP"/>
    </source>
</evidence>
<dbReference type="Proteomes" id="UP000198953">
    <property type="component" value="Unassembled WGS sequence"/>
</dbReference>
<dbReference type="Pfam" id="PF13229">
    <property type="entry name" value="Beta_helix"/>
    <property type="match status" value="1"/>
</dbReference>
<sequence length="420" mass="43837">MRLLSVVVATSFLPALPSPAMAAGAASSATAGTTYYVDSRAGDDSADGTSAAKPWKTLDRVNDADLKPGDAVSVKRGSSFRGELKLSASGTAARPIVVQPYGTGPLARITGECVVVNGNHWRVSGLRATGCRWAGFEIGGDHNELSGVEADKNIAGVWVTPSGSSNTIKDSTFRRNNRMSVNDEGGDNDSGAFGVLLNGDDNVVTGNTITGSYARSADYGTDGAAVEIFNGDRNRVTHNRAHDNETFTELGAEKGKTATGNLFAFNVVTSGRKRGSFLITRGPGHIVGPVKGTVAVHNSVYLPARDTIGWSCHDGCSPGILKLRNNVIVVGGEAGWEDGRGADEAGGVYQGRKATFKLGPRSVMADPRFVSRTDLRLRPGSPAIGRALRLGPQWFGGADLAKDIAGKPLPDAPDAGAYQH</sequence>
<reference evidence="3 4" key="1">
    <citation type="submission" date="2016-10" db="EMBL/GenBank/DDBJ databases">
        <authorList>
            <person name="de Groot N.N."/>
        </authorList>
    </citation>
    <scope>NUCLEOTIDE SEQUENCE [LARGE SCALE GENOMIC DNA]</scope>
    <source>
        <strain evidence="3 4">DSM 43357</strain>
    </source>
</reference>
<accession>A0A1H7XV99</accession>
<evidence type="ECO:0000313" key="3">
    <source>
        <dbReference type="EMBL" id="SEM37605.1"/>
    </source>
</evidence>
<gene>
    <name evidence="3" type="ORF">SAMN05660976_04981</name>
</gene>
<dbReference type="InterPro" id="IPR012334">
    <property type="entry name" value="Pectin_lyas_fold"/>
</dbReference>
<feature type="signal peptide" evidence="1">
    <location>
        <begin position="1"/>
        <end position="22"/>
    </location>
</feature>
<dbReference type="InterPro" id="IPR039448">
    <property type="entry name" value="Beta_helix"/>
</dbReference>
<dbReference type="EMBL" id="FOBF01000012">
    <property type="protein sequence ID" value="SEM37605.1"/>
    <property type="molecule type" value="Genomic_DNA"/>
</dbReference>
<dbReference type="InterPro" id="IPR011050">
    <property type="entry name" value="Pectin_lyase_fold/virulence"/>
</dbReference>
<keyword evidence="4" id="KW-1185">Reference proteome</keyword>
<dbReference type="RefSeq" id="WP_256257252.1">
    <property type="nucleotide sequence ID" value="NZ_FOBF01000012.1"/>
</dbReference>
<dbReference type="AlphaFoldDB" id="A0A1H7XV99"/>
<dbReference type="SUPFAM" id="SSF51126">
    <property type="entry name" value="Pectin lyase-like"/>
    <property type="match status" value="1"/>
</dbReference>
<evidence type="ECO:0000313" key="4">
    <source>
        <dbReference type="Proteomes" id="UP000198953"/>
    </source>
</evidence>
<name>A0A1H7XV99_9ACTN</name>
<evidence type="ECO:0000259" key="2">
    <source>
        <dbReference type="Pfam" id="PF13229"/>
    </source>
</evidence>
<feature type="domain" description="Right handed beta helix" evidence="2">
    <location>
        <begin position="113"/>
        <end position="280"/>
    </location>
</feature>
<protein>
    <submittedName>
        <fullName evidence="3">Right handed beta helix region</fullName>
    </submittedName>
</protein>
<dbReference type="Gene3D" id="2.160.20.10">
    <property type="entry name" value="Single-stranded right-handed beta-helix, Pectin lyase-like"/>
    <property type="match status" value="1"/>
</dbReference>
<dbReference type="STRING" id="46177.SAMN05660976_04981"/>
<organism evidence="3 4">
    <name type="scientific">Nonomuraea pusilla</name>
    <dbReference type="NCBI Taxonomy" id="46177"/>
    <lineage>
        <taxon>Bacteria</taxon>
        <taxon>Bacillati</taxon>
        <taxon>Actinomycetota</taxon>
        <taxon>Actinomycetes</taxon>
        <taxon>Streptosporangiales</taxon>
        <taxon>Streptosporangiaceae</taxon>
        <taxon>Nonomuraea</taxon>
    </lineage>
</organism>
<feature type="chain" id="PRO_5011703240" evidence="1">
    <location>
        <begin position="23"/>
        <end position="420"/>
    </location>
</feature>
<keyword evidence="1" id="KW-0732">Signal</keyword>
<proteinExistence type="predicted"/>